<organism evidence="2 3">
    <name type="scientific">Algoriphagus sediminis</name>
    <dbReference type="NCBI Taxonomy" id="3057113"/>
    <lineage>
        <taxon>Bacteria</taxon>
        <taxon>Pseudomonadati</taxon>
        <taxon>Bacteroidota</taxon>
        <taxon>Cytophagia</taxon>
        <taxon>Cytophagales</taxon>
        <taxon>Cyclobacteriaceae</taxon>
        <taxon>Algoriphagus</taxon>
    </lineage>
</organism>
<comment type="caution">
    <text evidence="2">The sequence shown here is derived from an EMBL/GenBank/DDBJ whole genome shotgun (WGS) entry which is preliminary data.</text>
</comment>
<sequence length="91" mass="9882">MKSKVLKIGGLVLLIFSLHFSSNLFQDKGQDFSQPFNSVLAQSLGGDDLGLGGEKTEWFYFDCEYVQGKYCSAVKSDSSCGKSKTKPIGAC</sequence>
<evidence type="ECO:0000256" key="1">
    <source>
        <dbReference type="SAM" id="SignalP"/>
    </source>
</evidence>
<gene>
    <name evidence="2" type="ORF">QVH07_17595</name>
</gene>
<feature type="signal peptide" evidence="1">
    <location>
        <begin position="1"/>
        <end position="25"/>
    </location>
</feature>
<dbReference type="EMBL" id="JAUEPH010000014">
    <property type="protein sequence ID" value="MDN3205973.1"/>
    <property type="molecule type" value="Genomic_DNA"/>
</dbReference>
<reference evidence="2" key="1">
    <citation type="submission" date="2023-06" db="EMBL/GenBank/DDBJ databases">
        <title>Robiginitalea aurantiacus sp. nov. and Algoriphagus sediminis sp. nov., isolated from coastal sediment.</title>
        <authorList>
            <person name="Zhou Z.Y."/>
            <person name="An J."/>
            <person name="Jia Y.W."/>
            <person name="Du Z.J."/>
        </authorList>
    </citation>
    <scope>NUCLEOTIDE SEQUENCE</scope>
    <source>
        <strain evidence="2">C2-7</strain>
    </source>
</reference>
<accession>A0ABT7YHH0</accession>
<evidence type="ECO:0000313" key="3">
    <source>
        <dbReference type="Proteomes" id="UP001171916"/>
    </source>
</evidence>
<feature type="chain" id="PRO_5045841488" evidence="1">
    <location>
        <begin position="26"/>
        <end position="91"/>
    </location>
</feature>
<keyword evidence="3" id="KW-1185">Reference proteome</keyword>
<keyword evidence="1" id="KW-0732">Signal</keyword>
<protein>
    <submittedName>
        <fullName evidence="2">Uncharacterized protein</fullName>
    </submittedName>
</protein>
<dbReference type="Proteomes" id="UP001171916">
    <property type="component" value="Unassembled WGS sequence"/>
</dbReference>
<proteinExistence type="predicted"/>
<name>A0ABT7YHH0_9BACT</name>
<evidence type="ECO:0000313" key="2">
    <source>
        <dbReference type="EMBL" id="MDN3205973.1"/>
    </source>
</evidence>
<dbReference type="RefSeq" id="WP_290003138.1">
    <property type="nucleotide sequence ID" value="NZ_JAUEPH010000014.1"/>
</dbReference>